<dbReference type="RefSeq" id="WP_266346782.1">
    <property type="nucleotide sequence ID" value="NZ_JAPKNG010000001.1"/>
</dbReference>
<protein>
    <submittedName>
        <fullName evidence="2">Uncharacterized protein</fullName>
    </submittedName>
</protein>
<dbReference type="EMBL" id="JAUSVO010000001">
    <property type="protein sequence ID" value="MDQ0435824.1"/>
    <property type="molecule type" value="Genomic_DNA"/>
</dbReference>
<proteinExistence type="predicted"/>
<keyword evidence="3" id="KW-1185">Reference proteome</keyword>
<evidence type="ECO:0000313" key="2">
    <source>
        <dbReference type="EMBL" id="MDQ0435824.1"/>
    </source>
</evidence>
<reference evidence="2 3" key="1">
    <citation type="submission" date="2023-07" db="EMBL/GenBank/DDBJ databases">
        <title>Genomic Encyclopedia of Type Strains, Phase IV (KMG-IV): sequencing the most valuable type-strain genomes for metagenomic binning, comparative biology and taxonomic classification.</title>
        <authorList>
            <person name="Goeker M."/>
        </authorList>
    </citation>
    <scope>NUCLEOTIDE SEQUENCE [LARGE SCALE GENOMIC DNA]</scope>
    <source>
        <strain evidence="2 3">B6-8</strain>
    </source>
</reference>
<name>A0ABU0H2U6_9HYPH</name>
<keyword evidence="1" id="KW-0732">Signal</keyword>
<organism evidence="2 3">
    <name type="scientific">Kaistia dalseonensis</name>
    <dbReference type="NCBI Taxonomy" id="410840"/>
    <lineage>
        <taxon>Bacteria</taxon>
        <taxon>Pseudomonadati</taxon>
        <taxon>Pseudomonadota</taxon>
        <taxon>Alphaproteobacteria</taxon>
        <taxon>Hyphomicrobiales</taxon>
        <taxon>Kaistiaceae</taxon>
        <taxon>Kaistia</taxon>
    </lineage>
</organism>
<accession>A0ABU0H2U6</accession>
<sequence>MLNRRDIWGLLALGTAAPVASALAEPAASDGGNTTSWLDNIVEFGSFGRANTEVRSGTHATLPADHILFIPPGIFHFDKPVDELRSRLLGLGQIKTTTGKTAPFYSQVSDRPQTGDQTTIYTAFDGDVSHIQFATEHIISGKDTLGTPSWKSFGDMEWDRLYTPEAYPHFTYLLNKSGYNDYPDYGLGRTVAAAHHVKLDQFGQGDAAAYSAYINVSGRMPGSTDFLANASGHIIHGQVHARADGVFLEPYEVLGFDEGHDVGYVGHVTRGVRTNDTGANHAVWMGYVAKSVDGTKPWNVFYTAYGHSRVGIDLTQAYFEYPGFEGAALVLKRGDGVYFDGSVDETIHPMHRWHAASIGRSRVVYAADARALQVVGDGTIGLSVGVEGVGFFGASPQPKPSISGKIEYGATLKKLLAALDALGLISDDTGNE</sequence>
<gene>
    <name evidence="2" type="ORF">QO014_000194</name>
</gene>
<comment type="caution">
    <text evidence="2">The sequence shown here is derived from an EMBL/GenBank/DDBJ whole genome shotgun (WGS) entry which is preliminary data.</text>
</comment>
<feature type="signal peptide" evidence="1">
    <location>
        <begin position="1"/>
        <end position="24"/>
    </location>
</feature>
<dbReference type="Proteomes" id="UP001241603">
    <property type="component" value="Unassembled WGS sequence"/>
</dbReference>
<evidence type="ECO:0000313" key="3">
    <source>
        <dbReference type="Proteomes" id="UP001241603"/>
    </source>
</evidence>
<feature type="chain" id="PRO_5045488151" evidence="1">
    <location>
        <begin position="25"/>
        <end position="432"/>
    </location>
</feature>
<evidence type="ECO:0000256" key="1">
    <source>
        <dbReference type="SAM" id="SignalP"/>
    </source>
</evidence>